<dbReference type="Pfam" id="PF04492">
    <property type="entry name" value="Phage_rep_O"/>
    <property type="match status" value="1"/>
</dbReference>
<feature type="region of interest" description="Disordered" evidence="1">
    <location>
        <begin position="122"/>
        <end position="180"/>
    </location>
</feature>
<organism evidence="3 4">
    <name type="scientific">Pantoea eucrina</name>
    <dbReference type="NCBI Taxonomy" id="472693"/>
    <lineage>
        <taxon>Bacteria</taxon>
        <taxon>Pseudomonadati</taxon>
        <taxon>Pseudomonadota</taxon>
        <taxon>Gammaproteobacteria</taxon>
        <taxon>Enterobacterales</taxon>
        <taxon>Erwiniaceae</taxon>
        <taxon>Pantoea</taxon>
    </lineage>
</organism>
<feature type="domain" description="Bacteriophage lambda Replication protein O N-terminal" evidence="2">
    <location>
        <begin position="15"/>
        <end position="108"/>
    </location>
</feature>
<dbReference type="Gene3D" id="1.10.10.10">
    <property type="entry name" value="Winged helix-like DNA-binding domain superfamily/Winged helix DNA-binding domain"/>
    <property type="match status" value="1"/>
</dbReference>
<dbReference type="Proteomes" id="UP000809137">
    <property type="component" value="Unassembled WGS sequence"/>
</dbReference>
<feature type="compositionally biased region" description="Polar residues" evidence="1">
    <location>
        <begin position="140"/>
        <end position="162"/>
    </location>
</feature>
<dbReference type="InterPro" id="IPR006497">
    <property type="entry name" value="Phage_lambda_VrpO_N"/>
</dbReference>
<evidence type="ECO:0000313" key="3">
    <source>
        <dbReference type="EMBL" id="MBM0745852.1"/>
    </source>
</evidence>
<accession>A0ABS1Z0C3</accession>
<name>A0ABS1Z0C3_9GAMM</name>
<dbReference type="EMBL" id="JAFCXS010000001">
    <property type="protein sequence ID" value="MBM0745852.1"/>
    <property type="molecule type" value="Genomic_DNA"/>
</dbReference>
<dbReference type="InterPro" id="IPR036388">
    <property type="entry name" value="WH-like_DNA-bd_sf"/>
</dbReference>
<proteinExistence type="predicted"/>
<protein>
    <submittedName>
        <fullName evidence="3">Replication protein</fullName>
    </submittedName>
</protein>
<gene>
    <name evidence="3" type="ORF">JJB79_00230</name>
</gene>
<evidence type="ECO:0000259" key="2">
    <source>
        <dbReference type="Pfam" id="PF04492"/>
    </source>
</evidence>
<keyword evidence="4" id="KW-1185">Reference proteome</keyword>
<sequence length="289" mass="32470">MTLIRPGLRAVETSMADTEEGFTRLANALYEELIGASLTRNQAKVAHAVCRKTCGFNKSMDRIADSQISQLTGLPRQKVNKAKNELIQMGVLIREGTMIGPNKHLSQWQIPGCHREGITVTKSATALSPKQRHTKDTVTKDNNSASENPGESPDTSSATLSASRPEAAVRTPRGDKWGTEEDLKTARWMFSRVQIVAPHARQPAWPAWSNDIRLLRSALQVTHRDICEVFLWASRDRFWQSNVLSPAKLREKWDTLKIQMNQPDRNRAAPAGQQPAVHWNSQEAWENFI</sequence>
<comment type="caution">
    <text evidence="3">The sequence shown here is derived from an EMBL/GenBank/DDBJ whole genome shotgun (WGS) entry which is preliminary data.</text>
</comment>
<evidence type="ECO:0000256" key="1">
    <source>
        <dbReference type="SAM" id="MobiDB-lite"/>
    </source>
</evidence>
<reference evidence="3 4" key="1">
    <citation type="submission" date="2021-01" db="EMBL/GenBank/DDBJ databases">
        <title>Complete genome sequence of Pantoea eucrina OB49, a heavy metal tolerant bacterium with PGPR potential isolated from wheat in Algeria.</title>
        <authorList>
            <person name="Lekired A."/>
            <person name="Ouzari I.H."/>
        </authorList>
    </citation>
    <scope>NUCLEOTIDE SEQUENCE [LARGE SCALE GENOMIC DNA]</scope>
    <source>
        <strain evidence="3 4">OB49</strain>
    </source>
</reference>
<dbReference type="NCBIfam" id="TIGR01610">
    <property type="entry name" value="phage_O_Nterm"/>
    <property type="match status" value="1"/>
</dbReference>
<evidence type="ECO:0000313" key="4">
    <source>
        <dbReference type="Proteomes" id="UP000809137"/>
    </source>
</evidence>